<accession>A0A4D9CWC8</accession>
<dbReference type="EMBL" id="SDOX01000030">
    <property type="protein sequence ID" value="TFJ83500.1"/>
    <property type="molecule type" value="Genomic_DNA"/>
</dbReference>
<dbReference type="OrthoDB" id="10421453at2759"/>
<evidence type="ECO:0000313" key="1">
    <source>
        <dbReference type="EMBL" id="TFJ83500.1"/>
    </source>
</evidence>
<gene>
    <name evidence="1" type="ORF">NSK_005198</name>
</gene>
<dbReference type="Proteomes" id="UP000355283">
    <property type="component" value="Unassembled WGS sequence"/>
</dbReference>
<feature type="non-terminal residue" evidence="1">
    <location>
        <position position="1"/>
    </location>
</feature>
<comment type="caution">
    <text evidence="1">The sequence shown here is derived from an EMBL/GenBank/DDBJ whole genome shotgun (WGS) entry which is preliminary data.</text>
</comment>
<dbReference type="AlphaFoldDB" id="A0A4D9CWC8"/>
<proteinExistence type="predicted"/>
<keyword evidence="2" id="KW-1185">Reference proteome</keyword>
<name>A0A4D9CWC8_9STRA</name>
<protein>
    <submittedName>
        <fullName evidence="1">Uncharacterized protein</fullName>
    </submittedName>
</protein>
<evidence type="ECO:0000313" key="2">
    <source>
        <dbReference type="Proteomes" id="UP000355283"/>
    </source>
</evidence>
<sequence length="149" mass="16716">PPFISDPHAFLPSYAILASAADYSQHHAENRLTKHLLELDRQQAAREQALGYSVYLTHLSPFSEKNIVHVGLPQKWKRGGEGRRGRLVTFPHDNLPRLGQEAAERKEERIKELETKKEGKATAVGMQGGGCSWRELGLIEEIKGSCYVN</sequence>
<reference evidence="1 2" key="1">
    <citation type="submission" date="2019-01" db="EMBL/GenBank/DDBJ databases">
        <title>Nuclear Genome Assembly of the Microalgal Biofuel strain Nannochloropsis salina CCMP1776.</title>
        <authorList>
            <person name="Hovde B."/>
        </authorList>
    </citation>
    <scope>NUCLEOTIDE SEQUENCE [LARGE SCALE GENOMIC DNA]</scope>
    <source>
        <strain evidence="1 2">CCMP1776</strain>
    </source>
</reference>
<organism evidence="1 2">
    <name type="scientific">Nannochloropsis salina CCMP1776</name>
    <dbReference type="NCBI Taxonomy" id="1027361"/>
    <lineage>
        <taxon>Eukaryota</taxon>
        <taxon>Sar</taxon>
        <taxon>Stramenopiles</taxon>
        <taxon>Ochrophyta</taxon>
        <taxon>Eustigmatophyceae</taxon>
        <taxon>Eustigmatales</taxon>
        <taxon>Monodopsidaceae</taxon>
        <taxon>Microchloropsis</taxon>
        <taxon>Microchloropsis salina</taxon>
    </lineage>
</organism>